<dbReference type="Pfam" id="PF17917">
    <property type="entry name" value="RT_RNaseH"/>
    <property type="match status" value="1"/>
</dbReference>
<evidence type="ECO:0000313" key="9">
    <source>
        <dbReference type="EMBL" id="KAL0451440.1"/>
    </source>
</evidence>
<dbReference type="InterPro" id="IPR012337">
    <property type="entry name" value="RNaseH-like_sf"/>
</dbReference>
<keyword evidence="5" id="KW-0378">Hydrolase</keyword>
<keyword evidence="4" id="KW-0255">Endonuclease</keyword>
<dbReference type="InterPro" id="IPR041588">
    <property type="entry name" value="Integrase_H2C2"/>
</dbReference>
<organism evidence="9">
    <name type="scientific">Sesamum latifolium</name>
    <dbReference type="NCBI Taxonomy" id="2727402"/>
    <lineage>
        <taxon>Eukaryota</taxon>
        <taxon>Viridiplantae</taxon>
        <taxon>Streptophyta</taxon>
        <taxon>Embryophyta</taxon>
        <taxon>Tracheophyta</taxon>
        <taxon>Spermatophyta</taxon>
        <taxon>Magnoliopsida</taxon>
        <taxon>eudicotyledons</taxon>
        <taxon>Gunneridae</taxon>
        <taxon>Pentapetalae</taxon>
        <taxon>asterids</taxon>
        <taxon>lamiids</taxon>
        <taxon>Lamiales</taxon>
        <taxon>Pedaliaceae</taxon>
        <taxon>Sesamum</taxon>
    </lineage>
</organism>
<dbReference type="Pfam" id="PF17921">
    <property type="entry name" value="Integrase_H2C2"/>
    <property type="match status" value="1"/>
</dbReference>
<dbReference type="PANTHER" id="PTHR48475:SF2">
    <property type="entry name" value="RIBONUCLEASE H"/>
    <property type="match status" value="1"/>
</dbReference>
<keyword evidence="1" id="KW-0808">Transferase</keyword>
<dbReference type="GO" id="GO:0004523">
    <property type="term" value="F:RNA-DNA hybrid ribonuclease activity"/>
    <property type="evidence" value="ECO:0007669"/>
    <property type="project" value="InterPro"/>
</dbReference>
<proteinExistence type="predicted"/>
<dbReference type="CDD" id="cd09279">
    <property type="entry name" value="RNase_HI_like"/>
    <property type="match status" value="1"/>
</dbReference>
<reference evidence="9" key="1">
    <citation type="submission" date="2020-06" db="EMBL/GenBank/DDBJ databases">
        <authorList>
            <person name="Li T."/>
            <person name="Hu X."/>
            <person name="Zhang T."/>
            <person name="Song X."/>
            <person name="Zhang H."/>
            <person name="Dai N."/>
            <person name="Sheng W."/>
            <person name="Hou X."/>
            <person name="Wei L."/>
        </authorList>
    </citation>
    <scope>NUCLEOTIDE SEQUENCE</scope>
    <source>
        <strain evidence="9">KEN1</strain>
        <tissue evidence="9">Leaf</tissue>
    </source>
</reference>
<dbReference type="Pfam" id="PF13456">
    <property type="entry name" value="RVT_3"/>
    <property type="match status" value="1"/>
</dbReference>
<reference evidence="9" key="2">
    <citation type="journal article" date="2024" name="Plant">
        <title>Genomic evolution and insights into agronomic trait innovations of Sesamum species.</title>
        <authorList>
            <person name="Miao H."/>
            <person name="Wang L."/>
            <person name="Qu L."/>
            <person name="Liu H."/>
            <person name="Sun Y."/>
            <person name="Le M."/>
            <person name="Wang Q."/>
            <person name="Wei S."/>
            <person name="Zheng Y."/>
            <person name="Lin W."/>
            <person name="Duan Y."/>
            <person name="Cao H."/>
            <person name="Xiong S."/>
            <person name="Wang X."/>
            <person name="Wei L."/>
            <person name="Li C."/>
            <person name="Ma Q."/>
            <person name="Ju M."/>
            <person name="Zhao R."/>
            <person name="Li G."/>
            <person name="Mu C."/>
            <person name="Tian Q."/>
            <person name="Mei H."/>
            <person name="Zhang T."/>
            <person name="Gao T."/>
            <person name="Zhang H."/>
        </authorList>
    </citation>
    <scope>NUCLEOTIDE SEQUENCE</scope>
    <source>
        <strain evidence="9">KEN1</strain>
    </source>
</reference>
<dbReference type="InterPro" id="IPR001584">
    <property type="entry name" value="Integrase_cat-core"/>
</dbReference>
<evidence type="ECO:0000256" key="5">
    <source>
        <dbReference type="ARBA" id="ARBA00022801"/>
    </source>
</evidence>
<sequence length="515" mass="58207">MERGVPKSIRKFERSVEKYVSVDKTTEVVRISVCVRGAVSAVLVKVEGREHQPLYYVSKILQEAEPRYSPIEKLALALIVAARKLRPYFQSHQVTVLTNQPLKHILANPNASGRMIKWAVELSEYGIVLEERLAIKAQALADFISEVTGNEDNKHQQEWTMFVDGSSTSFKSGVGIVIKSPEADYLEYAITLEFPASNNEAEYEAILLGCKLIHAAGARKVHAYSDSQLVVSQAEGDYEARQEKMKKYLAKLREETTKFEEFRLEQIPREQILMADQLAKLASSNQFDGGRRITLLSAAKPTGSLEEEKEKGSESVFVGENLTLTWTTPIIRFLGEGVLPEDSKEAGKIKLRSARFILIDGNLYKRGFSSPLLKCLNPDRVEYILREVHEGSCGNHSGARSLARKVLRQGYYWPTMMKDAFSLVQKCSPCQRHANYQHNPAAYMKTLESPCSFDMWGMNTVGKLPRATGQKEYLIVAIDYFTKWVEAEPLAKFGEKKVMKFIWQNIICRFGIPES</sequence>
<protein>
    <submittedName>
        <fullName evidence="9">Uncharacterized protein</fullName>
    </submittedName>
</protein>
<dbReference type="EMBL" id="JACGWN010000004">
    <property type="protein sequence ID" value="KAL0451440.1"/>
    <property type="molecule type" value="Genomic_DNA"/>
</dbReference>
<keyword evidence="2" id="KW-0548">Nucleotidyltransferase</keyword>
<dbReference type="InterPro" id="IPR041373">
    <property type="entry name" value="RT_RNaseH"/>
</dbReference>
<dbReference type="SUPFAM" id="SSF56672">
    <property type="entry name" value="DNA/RNA polymerases"/>
    <property type="match status" value="1"/>
</dbReference>
<dbReference type="SUPFAM" id="SSF53098">
    <property type="entry name" value="Ribonuclease H-like"/>
    <property type="match status" value="2"/>
</dbReference>
<evidence type="ECO:0000259" key="8">
    <source>
        <dbReference type="PROSITE" id="PS50994"/>
    </source>
</evidence>
<feature type="domain" description="Integrase catalytic" evidence="8">
    <location>
        <begin position="446"/>
        <end position="515"/>
    </location>
</feature>
<dbReference type="GO" id="GO:0015074">
    <property type="term" value="P:DNA integration"/>
    <property type="evidence" value="ECO:0007669"/>
    <property type="project" value="InterPro"/>
</dbReference>
<name>A0AAW2XHT7_9LAMI</name>
<keyword evidence="6" id="KW-0695">RNA-directed DNA polymerase</keyword>
<evidence type="ECO:0000259" key="7">
    <source>
        <dbReference type="PROSITE" id="PS50879"/>
    </source>
</evidence>
<evidence type="ECO:0000256" key="3">
    <source>
        <dbReference type="ARBA" id="ARBA00022722"/>
    </source>
</evidence>
<dbReference type="GO" id="GO:0003964">
    <property type="term" value="F:RNA-directed DNA polymerase activity"/>
    <property type="evidence" value="ECO:0007669"/>
    <property type="project" value="UniProtKB-KW"/>
</dbReference>
<evidence type="ECO:0000256" key="2">
    <source>
        <dbReference type="ARBA" id="ARBA00022695"/>
    </source>
</evidence>
<accession>A0AAW2XHT7</accession>
<evidence type="ECO:0000256" key="6">
    <source>
        <dbReference type="ARBA" id="ARBA00022918"/>
    </source>
</evidence>
<dbReference type="PANTHER" id="PTHR48475">
    <property type="entry name" value="RIBONUCLEASE H"/>
    <property type="match status" value="1"/>
</dbReference>
<dbReference type="InterPro" id="IPR036397">
    <property type="entry name" value="RNaseH_sf"/>
</dbReference>
<dbReference type="PROSITE" id="PS50879">
    <property type="entry name" value="RNASE_H_1"/>
    <property type="match status" value="1"/>
</dbReference>
<dbReference type="InterPro" id="IPR002156">
    <property type="entry name" value="RNaseH_domain"/>
</dbReference>
<evidence type="ECO:0000256" key="4">
    <source>
        <dbReference type="ARBA" id="ARBA00022759"/>
    </source>
</evidence>
<comment type="caution">
    <text evidence="9">The sequence shown here is derived from an EMBL/GenBank/DDBJ whole genome shotgun (WGS) entry which is preliminary data.</text>
</comment>
<feature type="domain" description="RNase H type-1" evidence="7">
    <location>
        <begin position="155"/>
        <end position="284"/>
    </location>
</feature>
<dbReference type="InterPro" id="IPR043502">
    <property type="entry name" value="DNA/RNA_pol_sf"/>
</dbReference>
<gene>
    <name evidence="9" type="ORF">Slati_1122100</name>
</gene>
<evidence type="ECO:0000256" key="1">
    <source>
        <dbReference type="ARBA" id="ARBA00022679"/>
    </source>
</evidence>
<dbReference type="PROSITE" id="PS50994">
    <property type="entry name" value="INTEGRASE"/>
    <property type="match status" value="1"/>
</dbReference>
<dbReference type="AlphaFoldDB" id="A0AAW2XHT7"/>
<keyword evidence="3" id="KW-0540">Nuclease</keyword>
<dbReference type="GO" id="GO:0003676">
    <property type="term" value="F:nucleic acid binding"/>
    <property type="evidence" value="ECO:0007669"/>
    <property type="project" value="InterPro"/>
</dbReference>
<dbReference type="Gene3D" id="1.10.340.70">
    <property type="match status" value="1"/>
</dbReference>
<dbReference type="Gene3D" id="3.30.420.10">
    <property type="entry name" value="Ribonuclease H-like superfamily/Ribonuclease H"/>
    <property type="match status" value="2"/>
</dbReference>